<dbReference type="InterPro" id="IPR008928">
    <property type="entry name" value="6-hairpin_glycosidase_sf"/>
</dbReference>
<dbReference type="Pfam" id="PF17390">
    <property type="entry name" value="Bac_rhamnosid_C"/>
    <property type="match status" value="1"/>
</dbReference>
<dbReference type="Pfam" id="PF05592">
    <property type="entry name" value="Bac_rhamnosid"/>
    <property type="match status" value="1"/>
</dbReference>
<keyword evidence="3" id="KW-0378">Hydrolase</keyword>
<dbReference type="RefSeq" id="WP_196937178.1">
    <property type="nucleotide sequence ID" value="NZ_MU158698.1"/>
</dbReference>
<feature type="domain" description="Alpha-L-rhamnosidase concanavalin-like" evidence="4">
    <location>
        <begin position="345"/>
        <end position="441"/>
    </location>
</feature>
<dbReference type="PANTHER" id="PTHR33307:SF6">
    <property type="entry name" value="ALPHA-RHAMNOSIDASE (EUROFUNG)-RELATED"/>
    <property type="match status" value="1"/>
</dbReference>
<dbReference type="InterPro" id="IPR008902">
    <property type="entry name" value="Rhamnosid_concanavalin"/>
</dbReference>
<accession>A0A928V1E5</accession>
<dbReference type="PIRSF" id="PIRSF010631">
    <property type="entry name" value="A-rhamnsds"/>
    <property type="match status" value="1"/>
</dbReference>
<evidence type="ECO:0000259" key="4">
    <source>
        <dbReference type="Pfam" id="PF05592"/>
    </source>
</evidence>
<evidence type="ECO:0000259" key="5">
    <source>
        <dbReference type="Pfam" id="PF08531"/>
    </source>
</evidence>
<reference evidence="8" key="1">
    <citation type="submission" date="2018-02" db="EMBL/GenBank/DDBJ databases">
        <authorList>
            <person name="Vasarhelyi B.M."/>
            <person name="Deshmukh S."/>
            <person name="Balint B."/>
            <person name="Kukolya J."/>
        </authorList>
    </citation>
    <scope>NUCLEOTIDE SEQUENCE</scope>
    <source>
        <strain evidence="8">KB22</strain>
    </source>
</reference>
<sequence>MPLHSKYIVLFFAVFNLTGFGRTTPITVYDLRCENLIQPIAIDNDRPHFSWKIKYAEGQMKQRYYEVQVASDSLTLKRNRQPDLWNTGKTKSDESVMIPYSGKPLSSRSLAYWRVRVWNEKGETSAWSEIQRFGVGILTNDTIQGNYIGLPAVQSPLLRKSFSLNNVGTSFLHVNSLGYYEIFINGKKVGDDVLSPAVSHLDKRSLINTYDVTAYLRKGENEIVFWLGTGWFKTTTGFDVQFDGAVVKAQLDIYKNKQWQTALTTDSSWMGSPSGYKDTGTWRALQFGGERVDANLNPANMSKTTLNARNWEKVTVVDIPKHTASPQMVEANKIQETFIATDIKQLADSTWLIDMGKALNGWFEIRLNGLINRQQIVFEYSDFLDKEGNFLDQGQQDIYIAKGNGSEVFRNKFNHHAFQYVKISKLKQIPNKEDIKAHLIHTDFRSTSSFESSDADLNAIHDMIQYTMRTLSFSGYMVDCPHLERAGYGGDGNSSTNAFQTMFNASPLYSNWVQAWADVMREGGSLPHVAPNPGAGGGGPYWCSFLILSSWRTYVNYNDPRLIQRYYPMMKEWLSYVERYTVDGLLQRWPDTKYRDWFLGDWLAPHGVDSGNQSSIDLVNNGVISECFGIMEKIAKLLNKPTEANLYAEKKAVLNKLIHQSFFDQNDNSYATGSQLDMAYPMLLGITPPDKYEQVKNNLVKITNQRHNNHIAVGLVGVPILTQWAIENNEVNFMYGMLKKRDYPGYLYMIDNGASTTWEYWSGERSRIHNCYNGIGTWFYQAIGGIRVDEQNPGYRHIYISPQIPKGLTWANTTIDTPYGHVKVNWKLSANKLVIEVTIPVGSRSTIEAPENMALVKVNQKSVNNERTIVIEDGVHVLEMSAQ</sequence>
<comment type="caution">
    <text evidence="8">The sequence shown here is derived from an EMBL/GenBank/DDBJ whole genome shotgun (WGS) entry which is preliminary data.</text>
</comment>
<dbReference type="InterPro" id="IPR035398">
    <property type="entry name" value="Bac_rhamnosid_C"/>
</dbReference>
<dbReference type="AlphaFoldDB" id="A0A928V1E5"/>
<comment type="catalytic activity">
    <reaction evidence="1">
        <text>Hydrolysis of terminal non-reducing alpha-L-rhamnose residues in alpha-L-rhamnosides.</text>
        <dbReference type="EC" id="3.2.1.40"/>
    </reaction>
</comment>
<organism evidence="8 9">
    <name type="scientific">Sphingobacterium hungaricum</name>
    <dbReference type="NCBI Taxonomy" id="2082723"/>
    <lineage>
        <taxon>Bacteria</taxon>
        <taxon>Pseudomonadati</taxon>
        <taxon>Bacteroidota</taxon>
        <taxon>Sphingobacteriia</taxon>
        <taxon>Sphingobacteriales</taxon>
        <taxon>Sphingobacteriaceae</taxon>
        <taxon>Sphingobacterium</taxon>
    </lineage>
</organism>
<dbReference type="SUPFAM" id="SSF48208">
    <property type="entry name" value="Six-hairpin glycosidases"/>
    <property type="match status" value="1"/>
</dbReference>
<dbReference type="Proteomes" id="UP000616201">
    <property type="component" value="Unassembled WGS sequence"/>
</dbReference>
<dbReference type="InterPro" id="IPR012341">
    <property type="entry name" value="6hp_glycosidase-like_sf"/>
</dbReference>
<dbReference type="Pfam" id="PF25788">
    <property type="entry name" value="Ig_Rha78A_N"/>
    <property type="match status" value="1"/>
</dbReference>
<evidence type="ECO:0000259" key="6">
    <source>
        <dbReference type="Pfam" id="PF17389"/>
    </source>
</evidence>
<dbReference type="EMBL" id="PRDK01000009">
    <property type="protein sequence ID" value="MBE8715340.1"/>
    <property type="molecule type" value="Genomic_DNA"/>
</dbReference>
<dbReference type="InterPro" id="IPR035396">
    <property type="entry name" value="Bac_rhamnosid6H"/>
</dbReference>
<dbReference type="Pfam" id="PF08531">
    <property type="entry name" value="Bac_rhamnosid_N"/>
    <property type="match status" value="1"/>
</dbReference>
<gene>
    <name evidence="8" type="ORF">C4F49_16830</name>
</gene>
<dbReference type="Gene3D" id="1.50.10.10">
    <property type="match status" value="1"/>
</dbReference>
<dbReference type="GO" id="GO:0030596">
    <property type="term" value="F:alpha-L-rhamnosidase activity"/>
    <property type="evidence" value="ECO:0007669"/>
    <property type="project" value="UniProtKB-EC"/>
</dbReference>
<feature type="domain" description="Bacterial alpha-L-rhamnosidase N-terminal" evidence="5">
    <location>
        <begin position="167"/>
        <end position="336"/>
    </location>
</feature>
<name>A0A928V1E5_9SPHI</name>
<keyword evidence="9" id="KW-1185">Reference proteome</keyword>
<dbReference type="Gene3D" id="2.60.420.10">
    <property type="entry name" value="Maltose phosphorylase, domain 3"/>
    <property type="match status" value="1"/>
</dbReference>
<evidence type="ECO:0000259" key="7">
    <source>
        <dbReference type="Pfam" id="PF17390"/>
    </source>
</evidence>
<dbReference type="Gene3D" id="2.60.40.10">
    <property type="entry name" value="Immunoglobulins"/>
    <property type="match status" value="1"/>
</dbReference>
<evidence type="ECO:0000256" key="1">
    <source>
        <dbReference type="ARBA" id="ARBA00001445"/>
    </source>
</evidence>
<dbReference type="EC" id="3.2.1.40" evidence="2"/>
<feature type="domain" description="Alpha-L-rhamnosidase C-terminal" evidence="7">
    <location>
        <begin position="785"/>
        <end position="860"/>
    </location>
</feature>
<dbReference type="InterPro" id="IPR013783">
    <property type="entry name" value="Ig-like_fold"/>
</dbReference>
<evidence type="ECO:0000256" key="2">
    <source>
        <dbReference type="ARBA" id="ARBA00012652"/>
    </source>
</evidence>
<dbReference type="Pfam" id="PF17389">
    <property type="entry name" value="Bac_rhamnosid6H"/>
    <property type="match status" value="1"/>
</dbReference>
<evidence type="ECO:0000313" key="9">
    <source>
        <dbReference type="Proteomes" id="UP000616201"/>
    </source>
</evidence>
<dbReference type="Gene3D" id="2.60.120.260">
    <property type="entry name" value="Galactose-binding domain-like"/>
    <property type="match status" value="2"/>
</dbReference>
<dbReference type="InterPro" id="IPR016007">
    <property type="entry name" value="Alpha_rhamnosid"/>
</dbReference>
<evidence type="ECO:0000256" key="3">
    <source>
        <dbReference type="ARBA" id="ARBA00022801"/>
    </source>
</evidence>
<dbReference type="PANTHER" id="PTHR33307">
    <property type="entry name" value="ALPHA-RHAMNOSIDASE (EUROFUNG)"/>
    <property type="match status" value="1"/>
</dbReference>
<proteinExistence type="predicted"/>
<dbReference type="InterPro" id="IPR013737">
    <property type="entry name" value="Bac_rhamnosid_N"/>
</dbReference>
<dbReference type="GO" id="GO:0005975">
    <property type="term" value="P:carbohydrate metabolic process"/>
    <property type="evidence" value="ECO:0007669"/>
    <property type="project" value="InterPro"/>
</dbReference>
<evidence type="ECO:0000313" key="8">
    <source>
        <dbReference type="EMBL" id="MBE8715340.1"/>
    </source>
</evidence>
<protein>
    <recommendedName>
        <fullName evidence="2">alpha-L-rhamnosidase</fullName>
        <ecNumber evidence="2">3.2.1.40</ecNumber>
    </recommendedName>
</protein>
<feature type="domain" description="Alpha-L-rhamnosidase six-hairpin glycosidase" evidence="6">
    <location>
        <begin position="446"/>
        <end position="783"/>
    </location>
</feature>